<dbReference type="InterPro" id="IPR050337">
    <property type="entry name" value="L-rhamnose_isomerase"/>
</dbReference>
<evidence type="ECO:0000256" key="1">
    <source>
        <dbReference type="ARBA" id="ARBA00022723"/>
    </source>
</evidence>
<dbReference type="OrthoDB" id="5174871at2"/>
<dbReference type="NCBIfam" id="TIGR02635">
    <property type="entry name" value="RhaI_grampos"/>
    <property type="match status" value="1"/>
</dbReference>
<dbReference type="AlphaFoldDB" id="A0A5C8ZF73"/>
<keyword evidence="3 4" id="KW-0413">Isomerase</keyword>
<dbReference type="PANTHER" id="PTHR30268">
    <property type="entry name" value="L-RHAMNOSE ISOMERASE"/>
    <property type="match status" value="1"/>
</dbReference>
<dbReference type="GO" id="GO:0019324">
    <property type="term" value="P:L-lyxose metabolic process"/>
    <property type="evidence" value="ECO:0007669"/>
    <property type="project" value="TreeGrafter"/>
</dbReference>
<dbReference type="EMBL" id="VKAC01000005">
    <property type="protein sequence ID" value="TXR56502.1"/>
    <property type="molecule type" value="Genomic_DNA"/>
</dbReference>
<dbReference type="Proteomes" id="UP000321234">
    <property type="component" value="Unassembled WGS sequence"/>
</dbReference>
<accession>A0A5C8ZF73</accession>
<dbReference type="EC" id="5.3.1.14" evidence="4"/>
<keyword evidence="2" id="KW-0464">Manganese</keyword>
<evidence type="ECO:0000256" key="2">
    <source>
        <dbReference type="ARBA" id="ARBA00023211"/>
    </source>
</evidence>
<name>A0A5C8ZF73_9ACTN</name>
<proteinExistence type="predicted"/>
<protein>
    <submittedName>
        <fullName evidence="4">L-rhamnose isomerase</fullName>
        <ecNumber evidence="4">5.3.1.14</ecNumber>
    </submittedName>
</protein>
<dbReference type="GO" id="GO:0019301">
    <property type="term" value="P:rhamnose catabolic process"/>
    <property type="evidence" value="ECO:0007669"/>
    <property type="project" value="TreeGrafter"/>
</dbReference>
<dbReference type="RefSeq" id="WP_147926295.1">
    <property type="nucleotide sequence ID" value="NZ_VKAC01000005.1"/>
</dbReference>
<dbReference type="InterPro" id="IPR036237">
    <property type="entry name" value="Xyl_isomerase-like_sf"/>
</dbReference>
<keyword evidence="1" id="KW-0479">Metal-binding</keyword>
<reference evidence="4 5" key="1">
    <citation type="submission" date="2019-07" db="EMBL/GenBank/DDBJ databases">
        <title>Quadrisphaera sp. strain DD2A genome sequencing and assembly.</title>
        <authorList>
            <person name="Kim I."/>
        </authorList>
    </citation>
    <scope>NUCLEOTIDE SEQUENCE [LARGE SCALE GENOMIC DNA]</scope>
    <source>
        <strain evidence="4 5">DD2A</strain>
    </source>
</reference>
<sequence length="389" mass="42074">MTDLRDEALAALAQQTIELPSWAFGNSGTRFKVFSTPGVPRDPFEKVSDAAQVHRHTGAAPRVSLHIPWDLVDDYGKLAAHAADEGVTIGAVNSNVFQDDDYRLGSLCNPDARIRAKAVAHHLACIDVMRQTGSTDLKIWLADGLNYPGQDDLRARQDRLAEGLAQVYAGLDADMRLLLEYKFFEPAFYATDVPDWGTSLLHCLALGERASVVLDTGHHAPGTNIEFVVAQLLRAGRLGAFDFNSRFYADDDLIVGAADPFQLFRIMSEIVGAGAHLPTSGVNFMLDQCHNIEPKIPGQIRSVMNVQEATAKALLVDREALAEAQTSGDVLGANGVLMDAYNTDVRGLLADLRESQGLPRDPYAAFAATGYLDRIAAERIGGAQASWGA</sequence>
<dbReference type="InterPro" id="IPR013457">
    <property type="entry name" value="Rhamnose_iso-rel"/>
</dbReference>
<gene>
    <name evidence="4" type="primary">rhaI</name>
    <name evidence="4" type="ORF">FMM08_10510</name>
</gene>
<comment type="caution">
    <text evidence="4">The sequence shown here is derived from an EMBL/GenBank/DDBJ whole genome shotgun (WGS) entry which is preliminary data.</text>
</comment>
<dbReference type="Gene3D" id="3.20.20.150">
    <property type="entry name" value="Divalent-metal-dependent TIM barrel enzymes"/>
    <property type="match status" value="1"/>
</dbReference>
<dbReference type="GO" id="GO:0008740">
    <property type="term" value="F:L-rhamnose isomerase activity"/>
    <property type="evidence" value="ECO:0007669"/>
    <property type="project" value="UniProtKB-EC"/>
</dbReference>
<evidence type="ECO:0000313" key="5">
    <source>
        <dbReference type="Proteomes" id="UP000321234"/>
    </source>
</evidence>
<dbReference type="SUPFAM" id="SSF51658">
    <property type="entry name" value="Xylose isomerase-like"/>
    <property type="match status" value="1"/>
</dbReference>
<dbReference type="PANTHER" id="PTHR30268:SF0">
    <property type="entry name" value="L-RHAMNOSE ISOMERASE"/>
    <property type="match status" value="1"/>
</dbReference>
<evidence type="ECO:0000313" key="4">
    <source>
        <dbReference type="EMBL" id="TXR56502.1"/>
    </source>
</evidence>
<keyword evidence="5" id="KW-1185">Reference proteome</keyword>
<organism evidence="4 5">
    <name type="scientific">Quadrisphaera setariae</name>
    <dbReference type="NCBI Taxonomy" id="2593304"/>
    <lineage>
        <taxon>Bacteria</taxon>
        <taxon>Bacillati</taxon>
        <taxon>Actinomycetota</taxon>
        <taxon>Actinomycetes</taxon>
        <taxon>Kineosporiales</taxon>
        <taxon>Kineosporiaceae</taxon>
        <taxon>Quadrisphaera</taxon>
    </lineage>
</organism>
<dbReference type="GO" id="GO:0046872">
    <property type="term" value="F:metal ion binding"/>
    <property type="evidence" value="ECO:0007669"/>
    <property type="project" value="UniProtKB-KW"/>
</dbReference>
<evidence type="ECO:0000256" key="3">
    <source>
        <dbReference type="ARBA" id="ARBA00023235"/>
    </source>
</evidence>